<accession>A0A6I4W6G7</accession>
<dbReference type="InterPro" id="IPR027417">
    <property type="entry name" value="P-loop_NTPase"/>
</dbReference>
<evidence type="ECO:0000313" key="2">
    <source>
        <dbReference type="Proteomes" id="UP000431901"/>
    </source>
</evidence>
<dbReference type="EMBL" id="WUTW01000001">
    <property type="protein sequence ID" value="MXQ62724.1"/>
    <property type="molecule type" value="Genomic_DNA"/>
</dbReference>
<dbReference type="AlphaFoldDB" id="A0A6I4W6G7"/>
<dbReference type="SUPFAM" id="SSF52540">
    <property type="entry name" value="P-loop containing nucleoside triphosphate hydrolases"/>
    <property type="match status" value="1"/>
</dbReference>
<dbReference type="GO" id="GO:0016740">
    <property type="term" value="F:transferase activity"/>
    <property type="evidence" value="ECO:0007669"/>
    <property type="project" value="UniProtKB-KW"/>
</dbReference>
<protein>
    <submittedName>
        <fullName evidence="1">Sulfotransferase family protein</fullName>
    </submittedName>
</protein>
<proteinExistence type="predicted"/>
<dbReference type="OrthoDB" id="285690at2"/>
<dbReference type="InterPro" id="IPR040632">
    <property type="entry name" value="Sulfotransfer_4"/>
</dbReference>
<dbReference type="Proteomes" id="UP000431901">
    <property type="component" value="Unassembled WGS sequence"/>
</dbReference>
<dbReference type="PANTHER" id="PTHR36978:SF4">
    <property type="entry name" value="P-LOOP CONTAINING NUCLEOSIDE TRIPHOSPHATE HYDROLASE PROTEIN"/>
    <property type="match status" value="1"/>
</dbReference>
<gene>
    <name evidence="1" type="ORF">GQ466_01605</name>
</gene>
<reference evidence="1 2" key="1">
    <citation type="submission" date="2019-12" db="EMBL/GenBank/DDBJ databases">
        <title>Nocardia macrotermitis sp. nov. and Nocardia aurantia sp. nov., isolated from the gut of the fungus growing-termite Macrotermes natalensis.</title>
        <authorList>
            <person name="Christine B."/>
            <person name="Rene B."/>
        </authorList>
    </citation>
    <scope>NUCLEOTIDE SEQUENCE [LARGE SCALE GENOMIC DNA]</scope>
    <source>
        <strain evidence="1 2">DSM 102126</strain>
    </source>
</reference>
<dbReference type="PANTHER" id="PTHR36978">
    <property type="entry name" value="P-LOOP CONTAINING NUCLEOTIDE TRIPHOSPHATE HYDROLASE"/>
    <property type="match status" value="1"/>
</dbReference>
<organism evidence="1 2">
    <name type="scientific">Actinomadura rayongensis</name>
    <dbReference type="NCBI Taxonomy" id="1429076"/>
    <lineage>
        <taxon>Bacteria</taxon>
        <taxon>Bacillati</taxon>
        <taxon>Actinomycetota</taxon>
        <taxon>Actinomycetes</taxon>
        <taxon>Streptosporangiales</taxon>
        <taxon>Thermomonosporaceae</taxon>
        <taxon>Actinomadura</taxon>
    </lineage>
</organism>
<dbReference type="RefSeq" id="WP_161100977.1">
    <property type="nucleotide sequence ID" value="NZ_JBHLYI010000002.1"/>
</dbReference>
<name>A0A6I4W6G7_9ACTN</name>
<keyword evidence="2" id="KW-1185">Reference proteome</keyword>
<dbReference type="Pfam" id="PF17784">
    <property type="entry name" value="Sulfotransfer_4"/>
    <property type="match status" value="1"/>
</dbReference>
<sequence length="208" mass="22935">MLNVIGAGFGRTGTASLKAALETLGLGPCHHMTEVLERPGQIAGWTRAALGGPADWDALLRGYRSTVDWPAARFWRELAARHPAAKIVLTERDPDAWYESTLNTIYRISREKPGAVGDDAYTLVNAVVWDGVFGGRFEDRDYAIEVFLRSNETVKREVPKDRLLVYRAGDGWEPLCSFLGLPIPEEPYPHLNDRAAILARVAGMAEGS</sequence>
<evidence type="ECO:0000313" key="1">
    <source>
        <dbReference type="EMBL" id="MXQ62724.1"/>
    </source>
</evidence>
<comment type="caution">
    <text evidence="1">The sequence shown here is derived from an EMBL/GenBank/DDBJ whole genome shotgun (WGS) entry which is preliminary data.</text>
</comment>
<dbReference type="Gene3D" id="3.40.50.300">
    <property type="entry name" value="P-loop containing nucleotide triphosphate hydrolases"/>
    <property type="match status" value="1"/>
</dbReference>
<keyword evidence="1" id="KW-0808">Transferase</keyword>